<gene>
    <name evidence="3" type="ORF">SAMN05216552_1008108</name>
</gene>
<dbReference type="Pfam" id="PF07589">
    <property type="entry name" value="PEP-CTERM"/>
    <property type="match status" value="1"/>
</dbReference>
<protein>
    <submittedName>
        <fullName evidence="3">PEP-CTERM protein-sorting domain-containing protein</fullName>
    </submittedName>
</protein>
<dbReference type="RefSeq" id="WP_177307118.1">
    <property type="nucleotide sequence ID" value="NZ_FPBO01000008.1"/>
</dbReference>
<keyword evidence="1" id="KW-0732">Signal</keyword>
<organism evidence="3 4">
    <name type="scientific">Pseudoduganella namucuonensis</name>
    <dbReference type="NCBI Taxonomy" id="1035707"/>
    <lineage>
        <taxon>Bacteria</taxon>
        <taxon>Pseudomonadati</taxon>
        <taxon>Pseudomonadota</taxon>
        <taxon>Betaproteobacteria</taxon>
        <taxon>Burkholderiales</taxon>
        <taxon>Oxalobacteraceae</taxon>
        <taxon>Telluria group</taxon>
        <taxon>Pseudoduganella</taxon>
    </lineage>
</organism>
<evidence type="ECO:0000256" key="1">
    <source>
        <dbReference type="SAM" id="SignalP"/>
    </source>
</evidence>
<accession>A0A1I7IKW6</accession>
<feature type="signal peptide" evidence="1">
    <location>
        <begin position="1"/>
        <end position="21"/>
    </location>
</feature>
<proteinExistence type="predicted"/>
<name>A0A1I7IKW6_9BURK</name>
<evidence type="ECO:0000259" key="2">
    <source>
        <dbReference type="Pfam" id="PF07589"/>
    </source>
</evidence>
<dbReference type="Proteomes" id="UP000199391">
    <property type="component" value="Unassembled WGS sequence"/>
</dbReference>
<dbReference type="AlphaFoldDB" id="A0A1I7IKW6"/>
<feature type="domain" description="Ice-binding protein C-terminal" evidence="2">
    <location>
        <begin position="185"/>
        <end position="208"/>
    </location>
</feature>
<keyword evidence="4" id="KW-1185">Reference proteome</keyword>
<dbReference type="EMBL" id="FPBO01000008">
    <property type="protein sequence ID" value="SFU73552.1"/>
    <property type="molecule type" value="Genomic_DNA"/>
</dbReference>
<dbReference type="InterPro" id="IPR013424">
    <property type="entry name" value="Ice-binding_C"/>
</dbReference>
<sequence>MWKTKLAAGLLSAMFSLSAQAGFIQYDFSGVTFSDGGQLNGYFVQNTANKAVAYFDLAVSGGSAMHAAEFFPSGSMSNISAASTHFSGAGPTNFSVFNNQDTILYKLALSFGSTSTAGTYRVFGSNSQSPQAEPAWMYGEPGSRTIVSGQVTEGVILQGLLAYLEAGDVPEINDIIPLYSPEPEQVPEPGSLALLMLGAAGMLAARRKAAA</sequence>
<dbReference type="NCBIfam" id="TIGR02595">
    <property type="entry name" value="PEP_CTERM"/>
    <property type="match status" value="1"/>
</dbReference>
<reference evidence="4" key="1">
    <citation type="submission" date="2016-10" db="EMBL/GenBank/DDBJ databases">
        <authorList>
            <person name="Varghese N."/>
            <person name="Submissions S."/>
        </authorList>
    </citation>
    <scope>NUCLEOTIDE SEQUENCE [LARGE SCALE GENOMIC DNA]</scope>
    <source>
        <strain evidence="4">CGMCC 1.11014</strain>
    </source>
</reference>
<dbReference type="STRING" id="1035707.SAMN05216552_1008108"/>
<evidence type="ECO:0000313" key="4">
    <source>
        <dbReference type="Proteomes" id="UP000199391"/>
    </source>
</evidence>
<evidence type="ECO:0000313" key="3">
    <source>
        <dbReference type="EMBL" id="SFU73552.1"/>
    </source>
</evidence>
<feature type="chain" id="PRO_5011516613" evidence="1">
    <location>
        <begin position="22"/>
        <end position="211"/>
    </location>
</feature>